<dbReference type="Proteomes" id="UP000183275">
    <property type="component" value="Unassembled WGS sequence"/>
</dbReference>
<keyword evidence="3" id="KW-1185">Reference proteome</keyword>
<evidence type="ECO:0000313" key="2">
    <source>
        <dbReference type="EMBL" id="SEW22236.1"/>
    </source>
</evidence>
<name>A0A1I0Q632_9EURY</name>
<sequence>MHPAIATALDRIAAREGRDRTALPPLYEAVDPEVLGALLELNPDVTVRFEYEDYRVVIAPNPHDVKVIDADR</sequence>
<gene>
    <name evidence="2" type="ORF">SAMN05216285_3110</name>
</gene>
<dbReference type="InterPro" id="IPR040624">
    <property type="entry name" value="HalOD1"/>
</dbReference>
<accession>A0A1I0Q632</accession>
<feature type="domain" description="Halobacterial output" evidence="1">
    <location>
        <begin position="7"/>
        <end position="59"/>
    </location>
</feature>
<dbReference type="AlphaFoldDB" id="A0A1I0Q632"/>
<dbReference type="OrthoDB" id="221929at2157"/>
<dbReference type="EMBL" id="FOIS01000004">
    <property type="protein sequence ID" value="SEW22236.1"/>
    <property type="molecule type" value="Genomic_DNA"/>
</dbReference>
<dbReference type="eggNOG" id="arCOG08980">
    <property type="taxonomic scope" value="Archaea"/>
</dbReference>
<evidence type="ECO:0000313" key="3">
    <source>
        <dbReference type="Proteomes" id="UP000183275"/>
    </source>
</evidence>
<evidence type="ECO:0000259" key="1">
    <source>
        <dbReference type="Pfam" id="PF18545"/>
    </source>
</evidence>
<reference evidence="3" key="1">
    <citation type="submission" date="2016-10" db="EMBL/GenBank/DDBJ databases">
        <authorList>
            <person name="Varghese N."/>
        </authorList>
    </citation>
    <scope>NUCLEOTIDE SEQUENCE [LARGE SCALE GENOMIC DNA]</scope>
    <source>
        <strain evidence="3">CGMCC 1.12284</strain>
    </source>
</reference>
<dbReference type="RefSeq" id="WP_049989721.1">
    <property type="nucleotide sequence ID" value="NZ_FOIS01000004.1"/>
</dbReference>
<protein>
    <recommendedName>
        <fullName evidence="1">Halobacterial output domain-containing protein</fullName>
    </recommendedName>
</protein>
<proteinExistence type="predicted"/>
<dbReference type="Pfam" id="PF18545">
    <property type="entry name" value="HalOD1"/>
    <property type="match status" value="1"/>
</dbReference>
<organism evidence="2 3">
    <name type="scientific">Natrinema salifodinae</name>
    <dbReference type="NCBI Taxonomy" id="1202768"/>
    <lineage>
        <taxon>Archaea</taxon>
        <taxon>Methanobacteriati</taxon>
        <taxon>Methanobacteriota</taxon>
        <taxon>Stenosarchaea group</taxon>
        <taxon>Halobacteria</taxon>
        <taxon>Halobacteriales</taxon>
        <taxon>Natrialbaceae</taxon>
        <taxon>Natrinema</taxon>
    </lineage>
</organism>